<evidence type="ECO:0000313" key="1">
    <source>
        <dbReference type="EMBL" id="ORA64328.1"/>
    </source>
</evidence>
<name>A0A1X0CW69_9MYCO</name>
<gene>
    <name evidence="1" type="ORF">BST26_19810</name>
</gene>
<reference evidence="1 2" key="1">
    <citation type="submission" date="2016-12" db="EMBL/GenBank/DDBJ databases">
        <title>The new phylogeny of genus Mycobacterium.</title>
        <authorList>
            <person name="Tortoli E."/>
            <person name="Trovato A."/>
            <person name="Cirillo D.M."/>
        </authorList>
    </citation>
    <scope>NUCLEOTIDE SEQUENCE [LARGE SCALE GENOMIC DNA]</scope>
    <source>
        <strain evidence="1 2">DSM 45130</strain>
    </source>
</reference>
<organism evidence="1 2">
    <name type="scientific">Mycolicibacterium insubricum</name>
    <dbReference type="NCBI Taxonomy" id="444597"/>
    <lineage>
        <taxon>Bacteria</taxon>
        <taxon>Bacillati</taxon>
        <taxon>Actinomycetota</taxon>
        <taxon>Actinomycetes</taxon>
        <taxon>Mycobacteriales</taxon>
        <taxon>Mycobacteriaceae</taxon>
        <taxon>Mycolicibacterium</taxon>
    </lineage>
</organism>
<dbReference type="STRING" id="444597.BST26_19810"/>
<sequence length="89" mass="9240">MSQRRILVEWYGRDVVGASLADAVARLGAAAAKACGAPVRLLMAVAAPTDEVVYGVFSADSDDAVCEVCRSAGCPPDRVVDRVDTWAAG</sequence>
<evidence type="ECO:0008006" key="3">
    <source>
        <dbReference type="Google" id="ProtNLM"/>
    </source>
</evidence>
<protein>
    <recommendedName>
        <fullName evidence="3">DUF4242 domain-containing protein</fullName>
    </recommendedName>
</protein>
<accession>A0A1X0CW69</accession>
<proteinExistence type="predicted"/>
<comment type="caution">
    <text evidence="1">The sequence shown here is derived from an EMBL/GenBank/DDBJ whole genome shotgun (WGS) entry which is preliminary data.</text>
</comment>
<dbReference type="EMBL" id="MVHS01000074">
    <property type="protein sequence ID" value="ORA64328.1"/>
    <property type="molecule type" value="Genomic_DNA"/>
</dbReference>
<evidence type="ECO:0000313" key="2">
    <source>
        <dbReference type="Proteomes" id="UP000192801"/>
    </source>
</evidence>
<keyword evidence="2" id="KW-1185">Reference proteome</keyword>
<dbReference type="AlphaFoldDB" id="A0A1X0CW69"/>
<dbReference type="Proteomes" id="UP000192801">
    <property type="component" value="Unassembled WGS sequence"/>
</dbReference>